<dbReference type="AlphaFoldDB" id="A0A2P2GV81"/>
<keyword evidence="2" id="KW-1185">Reference proteome</keyword>
<proteinExistence type="predicted"/>
<name>A0A2P2GV81_STREW</name>
<protein>
    <submittedName>
        <fullName evidence="1">Uncharacterized protein</fullName>
    </submittedName>
</protein>
<sequence length="72" mass="7723">MVVTVDWRKTRRPAISFAVFGALAFVFGADVPLLWRLVLVASAAASVIATSVEPATIRLVKPTRIPTQNTGT</sequence>
<reference evidence="1 2" key="1">
    <citation type="submission" date="2015-05" db="EMBL/GenBank/DDBJ databases">
        <title>Draft Genome assembly of Streptomyces showdoensis.</title>
        <authorList>
            <person name="Thapa K.K."/>
            <person name="Metsa-Ketela M."/>
        </authorList>
    </citation>
    <scope>NUCLEOTIDE SEQUENCE [LARGE SCALE GENOMIC DNA]</scope>
    <source>
        <strain evidence="1 2">ATCC 15227</strain>
    </source>
</reference>
<comment type="caution">
    <text evidence="1">The sequence shown here is derived from an EMBL/GenBank/DDBJ whole genome shotgun (WGS) entry which is preliminary data.</text>
</comment>
<gene>
    <name evidence="1" type="ORF">VO63_05235</name>
</gene>
<evidence type="ECO:0000313" key="2">
    <source>
        <dbReference type="Proteomes" id="UP000265325"/>
    </source>
</evidence>
<dbReference type="Proteomes" id="UP000265325">
    <property type="component" value="Unassembled WGS sequence"/>
</dbReference>
<dbReference type="EMBL" id="LAQS01000006">
    <property type="protein sequence ID" value="KKZ74855.1"/>
    <property type="molecule type" value="Genomic_DNA"/>
</dbReference>
<evidence type="ECO:0000313" key="1">
    <source>
        <dbReference type="EMBL" id="KKZ74855.1"/>
    </source>
</evidence>
<organism evidence="1 2">
    <name type="scientific">Streptomyces showdoensis</name>
    <dbReference type="NCBI Taxonomy" id="68268"/>
    <lineage>
        <taxon>Bacteria</taxon>
        <taxon>Bacillati</taxon>
        <taxon>Actinomycetota</taxon>
        <taxon>Actinomycetes</taxon>
        <taxon>Kitasatosporales</taxon>
        <taxon>Streptomycetaceae</taxon>
        <taxon>Streptomyces</taxon>
    </lineage>
</organism>
<accession>A0A2P2GV81</accession>